<dbReference type="PANTHER" id="PTHR43620:SF7">
    <property type="entry name" value="GLYCEROPHOSPHODIESTER PHOSPHODIESTERASE GDPD5-RELATED"/>
    <property type="match status" value="1"/>
</dbReference>
<name>A0ABM8FU69_9MICO</name>
<dbReference type="SUPFAM" id="SSF51695">
    <property type="entry name" value="PLC-like phosphodiesterases"/>
    <property type="match status" value="1"/>
</dbReference>
<dbReference type="EMBL" id="AP027728">
    <property type="protein sequence ID" value="BDZ39114.1"/>
    <property type="molecule type" value="Genomic_DNA"/>
</dbReference>
<dbReference type="PROSITE" id="PS51704">
    <property type="entry name" value="GP_PDE"/>
    <property type="match status" value="1"/>
</dbReference>
<keyword evidence="4" id="KW-0319">Glycerol metabolism</keyword>
<dbReference type="InterPro" id="IPR030395">
    <property type="entry name" value="GP_PDE_dom"/>
</dbReference>
<proteinExistence type="inferred from homology"/>
<evidence type="ECO:0000256" key="5">
    <source>
        <dbReference type="ARBA" id="ARBA00022801"/>
    </source>
</evidence>
<dbReference type="EC" id="3.1.4.46" evidence="2"/>
<dbReference type="PANTHER" id="PTHR43620">
    <property type="entry name" value="GLYCEROPHOSPHORYL DIESTER PHOSPHODIESTERASE"/>
    <property type="match status" value="1"/>
</dbReference>
<gene>
    <name evidence="8" type="ORF">GCM10025863_17280</name>
</gene>
<evidence type="ECO:0000313" key="8">
    <source>
        <dbReference type="EMBL" id="BDZ39114.1"/>
    </source>
</evidence>
<keyword evidence="9" id="KW-1185">Reference proteome</keyword>
<evidence type="ECO:0000256" key="2">
    <source>
        <dbReference type="ARBA" id="ARBA00012247"/>
    </source>
</evidence>
<dbReference type="Pfam" id="PF03009">
    <property type="entry name" value="GDPD"/>
    <property type="match status" value="1"/>
</dbReference>
<evidence type="ECO:0000256" key="3">
    <source>
        <dbReference type="ARBA" id="ARBA00022729"/>
    </source>
</evidence>
<comment type="catalytic activity">
    <reaction evidence="6">
        <text>a sn-glycero-3-phosphodiester + H2O = an alcohol + sn-glycerol 3-phosphate + H(+)</text>
        <dbReference type="Rhea" id="RHEA:12969"/>
        <dbReference type="ChEBI" id="CHEBI:15377"/>
        <dbReference type="ChEBI" id="CHEBI:15378"/>
        <dbReference type="ChEBI" id="CHEBI:30879"/>
        <dbReference type="ChEBI" id="CHEBI:57597"/>
        <dbReference type="ChEBI" id="CHEBI:83408"/>
        <dbReference type="EC" id="3.1.4.46"/>
    </reaction>
</comment>
<accession>A0ABM8FU69</accession>
<evidence type="ECO:0000256" key="6">
    <source>
        <dbReference type="ARBA" id="ARBA00047512"/>
    </source>
</evidence>
<evidence type="ECO:0000256" key="4">
    <source>
        <dbReference type="ARBA" id="ARBA00022798"/>
    </source>
</evidence>
<comment type="similarity">
    <text evidence="1">Belongs to the glycerophosphoryl diester phosphodiesterase family.</text>
</comment>
<dbReference type="Proteomes" id="UP001321543">
    <property type="component" value="Chromosome"/>
</dbReference>
<evidence type="ECO:0000313" key="9">
    <source>
        <dbReference type="Proteomes" id="UP001321543"/>
    </source>
</evidence>
<protein>
    <recommendedName>
        <fullName evidence="2">glycerophosphodiester phosphodiesterase</fullName>
        <ecNumber evidence="2">3.1.4.46</ecNumber>
    </recommendedName>
</protein>
<reference evidence="9" key="1">
    <citation type="journal article" date="2019" name="Int. J. Syst. Evol. Microbiol.">
        <title>The Global Catalogue of Microorganisms (GCM) 10K type strain sequencing project: providing services to taxonomists for standard genome sequencing and annotation.</title>
        <authorList>
            <consortium name="The Broad Institute Genomics Platform"/>
            <consortium name="The Broad Institute Genome Sequencing Center for Infectious Disease"/>
            <person name="Wu L."/>
            <person name="Ma J."/>
        </authorList>
    </citation>
    <scope>NUCLEOTIDE SEQUENCE [LARGE SCALE GENOMIC DNA]</scope>
    <source>
        <strain evidence="9">NBRC 106310</strain>
    </source>
</reference>
<sequence length="336" mass="37158">MSGVLYAESVPRKSPLIIGHRGAPGYRPEHSRSSYELAFAMGVDAVEPDVVATRDGVLVIRHENEISGTTDVAQHPEFADRRTTKRIDGVTLTGWFTEDFTWDELATLRVRERLPKVRPSSASFDDRQPILRLPELLEMIRVGSVEHGREIGMVLEIKHATYFEGIGLDLVPLIERDLRAGGWADGGSPLIIEAFESTVLARLKRAGIAASFIYLIEAAGKPFDLVTRLGRAAPDYVDQVTPEGLDRFRGEVDGISVNKRMLLKPGNAIVPDAHARRMRVFTWTCRPENQFLDARYRAGGGKAAFGDYEAEWRAIAGTGVDGVFVDHPDLAVALLR</sequence>
<keyword evidence="3" id="KW-0732">Signal</keyword>
<feature type="domain" description="GP-PDE" evidence="7">
    <location>
        <begin position="15"/>
        <end position="335"/>
    </location>
</feature>
<evidence type="ECO:0000259" key="7">
    <source>
        <dbReference type="PROSITE" id="PS51704"/>
    </source>
</evidence>
<organism evidence="8 9">
    <name type="scientific">Microbacterium suwonense</name>
    <dbReference type="NCBI Taxonomy" id="683047"/>
    <lineage>
        <taxon>Bacteria</taxon>
        <taxon>Bacillati</taxon>
        <taxon>Actinomycetota</taxon>
        <taxon>Actinomycetes</taxon>
        <taxon>Micrococcales</taxon>
        <taxon>Microbacteriaceae</taxon>
        <taxon>Microbacterium</taxon>
    </lineage>
</organism>
<dbReference type="InterPro" id="IPR017946">
    <property type="entry name" value="PLC-like_Pdiesterase_TIM-brl"/>
</dbReference>
<dbReference type="Gene3D" id="3.20.20.190">
    <property type="entry name" value="Phosphatidylinositol (PI) phosphodiesterase"/>
    <property type="match status" value="1"/>
</dbReference>
<keyword evidence="5" id="KW-0378">Hydrolase</keyword>
<evidence type="ECO:0000256" key="1">
    <source>
        <dbReference type="ARBA" id="ARBA00007277"/>
    </source>
</evidence>